<protein>
    <submittedName>
        <fullName evidence="3">Chitin binding peritrophin-A-like protein</fullName>
    </submittedName>
</protein>
<organism evidence="3 4">
    <name type="scientific">Shimia abyssi</name>
    <dbReference type="NCBI Taxonomy" id="1662395"/>
    <lineage>
        <taxon>Bacteria</taxon>
        <taxon>Pseudomonadati</taxon>
        <taxon>Pseudomonadota</taxon>
        <taxon>Alphaproteobacteria</taxon>
        <taxon>Rhodobacterales</taxon>
        <taxon>Roseobacteraceae</taxon>
    </lineage>
</organism>
<comment type="caution">
    <text evidence="3">The sequence shown here is derived from an EMBL/GenBank/DDBJ whole genome shotgun (WGS) entry which is preliminary data.</text>
</comment>
<dbReference type="GO" id="GO:0005576">
    <property type="term" value="C:extracellular region"/>
    <property type="evidence" value="ECO:0007669"/>
    <property type="project" value="InterPro"/>
</dbReference>
<dbReference type="RefSeq" id="WP_106606401.1">
    <property type="nucleotide sequence ID" value="NZ_PYGJ01000001.1"/>
</dbReference>
<evidence type="ECO:0000313" key="3">
    <source>
        <dbReference type="EMBL" id="PSL21660.1"/>
    </source>
</evidence>
<gene>
    <name evidence="3" type="ORF">CLV88_10184</name>
</gene>
<evidence type="ECO:0000259" key="2">
    <source>
        <dbReference type="Pfam" id="PF01607"/>
    </source>
</evidence>
<name>A0A2P8FIW3_9RHOB</name>
<dbReference type="AlphaFoldDB" id="A0A2P8FIW3"/>
<feature type="chain" id="PRO_5015109010" evidence="1">
    <location>
        <begin position="22"/>
        <end position="53"/>
    </location>
</feature>
<dbReference type="PROSITE" id="PS51257">
    <property type="entry name" value="PROKAR_LIPOPROTEIN"/>
    <property type="match status" value="1"/>
</dbReference>
<dbReference type="InterPro" id="IPR036508">
    <property type="entry name" value="Chitin-bd_dom_sf"/>
</dbReference>
<dbReference type="SUPFAM" id="SSF57625">
    <property type="entry name" value="Invertebrate chitin-binding proteins"/>
    <property type="match status" value="1"/>
</dbReference>
<feature type="signal peptide" evidence="1">
    <location>
        <begin position="1"/>
        <end position="21"/>
    </location>
</feature>
<feature type="domain" description="Chitin-binding type-2" evidence="2">
    <location>
        <begin position="24"/>
        <end position="48"/>
    </location>
</feature>
<dbReference type="OrthoDB" id="7869460at2"/>
<dbReference type="EMBL" id="PYGJ01000001">
    <property type="protein sequence ID" value="PSL21660.1"/>
    <property type="molecule type" value="Genomic_DNA"/>
</dbReference>
<dbReference type="InterPro" id="IPR002557">
    <property type="entry name" value="Chitin-bd_dom"/>
</dbReference>
<dbReference type="Proteomes" id="UP000240418">
    <property type="component" value="Unassembled WGS sequence"/>
</dbReference>
<proteinExistence type="predicted"/>
<dbReference type="Pfam" id="PF01607">
    <property type="entry name" value="CBM_14"/>
    <property type="match status" value="1"/>
</dbReference>
<reference evidence="3 4" key="1">
    <citation type="submission" date="2018-03" db="EMBL/GenBank/DDBJ databases">
        <title>Genomic Encyclopedia of Archaeal and Bacterial Type Strains, Phase II (KMG-II): from individual species to whole genera.</title>
        <authorList>
            <person name="Goeker M."/>
        </authorList>
    </citation>
    <scope>NUCLEOTIDE SEQUENCE [LARGE SCALE GENOMIC DNA]</scope>
    <source>
        <strain evidence="3 4">DSM 100673</strain>
    </source>
</reference>
<accession>A0A2P8FIW3</accession>
<dbReference type="GO" id="GO:0008061">
    <property type="term" value="F:chitin binding"/>
    <property type="evidence" value="ECO:0007669"/>
    <property type="project" value="InterPro"/>
</dbReference>
<keyword evidence="4" id="KW-1185">Reference proteome</keyword>
<evidence type="ECO:0000256" key="1">
    <source>
        <dbReference type="SAM" id="SignalP"/>
    </source>
</evidence>
<keyword evidence="1" id="KW-0732">Signal</keyword>
<evidence type="ECO:0000313" key="4">
    <source>
        <dbReference type="Proteomes" id="UP000240418"/>
    </source>
</evidence>
<sequence>MYFFKLLAVTSLVMAPGLASAIGCQHNEAQTFSCAEGMAWDQASQSCIKLASS</sequence>